<keyword evidence="1" id="KW-0488">Methylation</keyword>
<dbReference type="GO" id="GO:0015628">
    <property type="term" value="P:protein secretion by the type II secretion system"/>
    <property type="evidence" value="ECO:0007669"/>
    <property type="project" value="InterPro"/>
</dbReference>
<keyword evidence="2" id="KW-0812">Transmembrane</keyword>
<feature type="transmembrane region" description="Helical" evidence="2">
    <location>
        <begin position="20"/>
        <end position="40"/>
    </location>
</feature>
<keyword evidence="4" id="KW-1185">Reference proteome</keyword>
<name>A0A366HEM7_9BACT</name>
<dbReference type="OrthoDB" id="191764at2"/>
<gene>
    <name evidence="3" type="ORF">DES53_109196</name>
</gene>
<dbReference type="InterPro" id="IPR012902">
    <property type="entry name" value="N_methyl_site"/>
</dbReference>
<dbReference type="InterPro" id="IPR045584">
    <property type="entry name" value="Pilin-like"/>
</dbReference>
<protein>
    <submittedName>
        <fullName evidence="3">Prepilin-type N-terminal cleavage/methylation domain-containing protein/prepilin-type processing-associated H-X9-DG protein</fullName>
    </submittedName>
</protein>
<evidence type="ECO:0000313" key="4">
    <source>
        <dbReference type="Proteomes" id="UP000253426"/>
    </source>
</evidence>
<evidence type="ECO:0000313" key="3">
    <source>
        <dbReference type="EMBL" id="RBP39768.1"/>
    </source>
</evidence>
<dbReference type="PANTHER" id="PTHR30093">
    <property type="entry name" value="GENERAL SECRETION PATHWAY PROTEIN G"/>
    <property type="match status" value="1"/>
</dbReference>
<dbReference type="Gene3D" id="3.30.700.10">
    <property type="entry name" value="Glycoprotein, Type 4 Pilin"/>
    <property type="match status" value="1"/>
</dbReference>
<dbReference type="RefSeq" id="WP_147263564.1">
    <property type="nucleotide sequence ID" value="NZ_QNRR01000009.1"/>
</dbReference>
<dbReference type="PANTHER" id="PTHR30093:SF2">
    <property type="entry name" value="TYPE II SECRETION SYSTEM PROTEIN H"/>
    <property type="match status" value="1"/>
</dbReference>
<keyword evidence="2" id="KW-0472">Membrane</keyword>
<evidence type="ECO:0000256" key="1">
    <source>
        <dbReference type="ARBA" id="ARBA00022481"/>
    </source>
</evidence>
<accession>A0A366HEM7</accession>
<dbReference type="PRINTS" id="PR00813">
    <property type="entry name" value="BCTERIALGSPG"/>
</dbReference>
<dbReference type="EMBL" id="QNRR01000009">
    <property type="protein sequence ID" value="RBP39768.1"/>
    <property type="molecule type" value="Genomic_DNA"/>
</dbReference>
<dbReference type="GO" id="GO:0015627">
    <property type="term" value="C:type II protein secretion system complex"/>
    <property type="evidence" value="ECO:0007669"/>
    <property type="project" value="InterPro"/>
</dbReference>
<dbReference type="SUPFAM" id="SSF54523">
    <property type="entry name" value="Pili subunits"/>
    <property type="match status" value="1"/>
</dbReference>
<dbReference type="NCBIfam" id="TIGR02532">
    <property type="entry name" value="IV_pilin_GFxxxE"/>
    <property type="match status" value="1"/>
</dbReference>
<dbReference type="InterPro" id="IPR000983">
    <property type="entry name" value="Bac_GSPG_pilin"/>
</dbReference>
<dbReference type="AlphaFoldDB" id="A0A366HEM7"/>
<evidence type="ECO:0000256" key="2">
    <source>
        <dbReference type="SAM" id="Phobius"/>
    </source>
</evidence>
<dbReference type="Proteomes" id="UP000253426">
    <property type="component" value="Unassembled WGS sequence"/>
</dbReference>
<dbReference type="Pfam" id="PF07963">
    <property type="entry name" value="N_methyl"/>
    <property type="match status" value="1"/>
</dbReference>
<proteinExistence type="predicted"/>
<comment type="caution">
    <text evidence="3">The sequence shown here is derived from an EMBL/GenBank/DDBJ whole genome shotgun (WGS) entry which is preliminary data.</text>
</comment>
<reference evidence="3 4" key="1">
    <citation type="submission" date="2018-06" db="EMBL/GenBank/DDBJ databases">
        <title>Genomic Encyclopedia of Type Strains, Phase IV (KMG-IV): sequencing the most valuable type-strain genomes for metagenomic binning, comparative biology and taxonomic classification.</title>
        <authorList>
            <person name="Goeker M."/>
        </authorList>
    </citation>
    <scope>NUCLEOTIDE SEQUENCE [LARGE SCALE GENOMIC DNA]</scope>
    <source>
        <strain evidence="3 4">DSM 25532</strain>
    </source>
</reference>
<organism evidence="3 4">
    <name type="scientific">Roseimicrobium gellanilyticum</name>
    <dbReference type="NCBI Taxonomy" id="748857"/>
    <lineage>
        <taxon>Bacteria</taxon>
        <taxon>Pseudomonadati</taxon>
        <taxon>Verrucomicrobiota</taxon>
        <taxon>Verrucomicrobiia</taxon>
        <taxon>Verrucomicrobiales</taxon>
        <taxon>Verrucomicrobiaceae</taxon>
        <taxon>Roseimicrobium</taxon>
    </lineage>
</organism>
<keyword evidence="2" id="KW-1133">Transmembrane helix</keyword>
<sequence>MNSTPPRPSRPRGRGQAFTLIELLVTICIIAVLVSIAIPATNRVVHSARASKCMGHLRGIGNGLQIYLADHNNVMPTLVIARESKDSDEDAIDNTLHEYVEDPDAFRCPADNKHFFEQTGTSYIWNNLLNGQHISGMSMMGIIRDGSRIPVISDKENFHKYREVEVNILYADGHVAREIQFVVDE</sequence>